<organism evidence="1 2">
    <name type="scientific">Stenomitos frigidus AS-A4</name>
    <dbReference type="NCBI Taxonomy" id="2933935"/>
    <lineage>
        <taxon>Bacteria</taxon>
        <taxon>Bacillati</taxon>
        <taxon>Cyanobacteriota</taxon>
        <taxon>Cyanophyceae</taxon>
        <taxon>Leptolyngbyales</taxon>
        <taxon>Leptolyngbyaceae</taxon>
        <taxon>Stenomitos</taxon>
    </lineage>
</organism>
<dbReference type="EMBL" id="JAMPLM010000012">
    <property type="protein sequence ID" value="MEP1059711.1"/>
    <property type="molecule type" value="Genomic_DNA"/>
</dbReference>
<evidence type="ECO:0000313" key="1">
    <source>
        <dbReference type="EMBL" id="MEP1059711.1"/>
    </source>
</evidence>
<dbReference type="Proteomes" id="UP001476950">
    <property type="component" value="Unassembled WGS sequence"/>
</dbReference>
<reference evidence="1 2" key="1">
    <citation type="submission" date="2022-04" db="EMBL/GenBank/DDBJ databases">
        <title>Positive selection, recombination, and allopatry shape intraspecific diversity of widespread and dominant cyanobacteria.</title>
        <authorList>
            <person name="Wei J."/>
            <person name="Shu W."/>
            <person name="Hu C."/>
        </authorList>
    </citation>
    <scope>NUCLEOTIDE SEQUENCE [LARGE SCALE GENOMIC DNA]</scope>
    <source>
        <strain evidence="1 2">AS-A4</strain>
    </source>
</reference>
<accession>A0ABV0KKD1</accession>
<comment type="caution">
    <text evidence="1">The sequence shown here is derived from an EMBL/GenBank/DDBJ whole genome shotgun (WGS) entry which is preliminary data.</text>
</comment>
<evidence type="ECO:0000313" key="2">
    <source>
        <dbReference type="Proteomes" id="UP001476950"/>
    </source>
</evidence>
<keyword evidence="2" id="KW-1185">Reference proteome</keyword>
<sequence>MGHNVQTLKDIYERCTEQEKVRPIYEAIDRHLFHRLEEAPEMTEAGMQPLSLVEELRKFSPEERQKIVRLTDAG</sequence>
<dbReference type="RefSeq" id="WP_190452176.1">
    <property type="nucleotide sequence ID" value="NZ_JAMPLM010000012.1"/>
</dbReference>
<name>A0ABV0KKD1_9CYAN</name>
<gene>
    <name evidence="1" type="ORF">NDI38_14815</name>
</gene>
<proteinExistence type="predicted"/>
<protein>
    <submittedName>
        <fullName evidence="1">Uncharacterized protein</fullName>
    </submittedName>
</protein>